<evidence type="ECO:0000256" key="1">
    <source>
        <dbReference type="ARBA" id="ARBA00006484"/>
    </source>
</evidence>
<dbReference type="Gene3D" id="3.40.50.720">
    <property type="entry name" value="NAD(P)-binding Rossmann-like Domain"/>
    <property type="match status" value="1"/>
</dbReference>
<comment type="caution">
    <text evidence="4">The sequence shown here is derived from an EMBL/GenBank/DDBJ whole genome shotgun (WGS) entry which is preliminary data.</text>
</comment>
<accession>A0ABU4HUJ1</accession>
<evidence type="ECO:0000313" key="5">
    <source>
        <dbReference type="Proteomes" id="UP001284601"/>
    </source>
</evidence>
<dbReference type="PANTHER" id="PTHR43639">
    <property type="entry name" value="OXIDOREDUCTASE, SHORT-CHAIN DEHYDROGENASE/REDUCTASE FAMILY (AFU_ORTHOLOGUE AFUA_5G02870)"/>
    <property type="match status" value="1"/>
</dbReference>
<gene>
    <name evidence="4" type="ORF">R7226_21360</name>
</gene>
<organism evidence="4 5">
    <name type="scientific">Conexibacter stalactiti</name>
    <dbReference type="NCBI Taxonomy" id="1940611"/>
    <lineage>
        <taxon>Bacteria</taxon>
        <taxon>Bacillati</taxon>
        <taxon>Actinomycetota</taxon>
        <taxon>Thermoleophilia</taxon>
        <taxon>Solirubrobacterales</taxon>
        <taxon>Conexibacteraceae</taxon>
        <taxon>Conexibacter</taxon>
    </lineage>
</organism>
<evidence type="ECO:0000259" key="3">
    <source>
        <dbReference type="SMART" id="SM00822"/>
    </source>
</evidence>
<dbReference type="Proteomes" id="UP001284601">
    <property type="component" value="Unassembled WGS sequence"/>
</dbReference>
<evidence type="ECO:0000313" key="4">
    <source>
        <dbReference type="EMBL" id="MDW5596910.1"/>
    </source>
</evidence>
<dbReference type="SMART" id="SM00822">
    <property type="entry name" value="PKS_KR"/>
    <property type="match status" value="1"/>
</dbReference>
<name>A0ABU4HUJ1_9ACTN</name>
<keyword evidence="5" id="KW-1185">Reference proteome</keyword>
<feature type="domain" description="Ketoreductase" evidence="3">
    <location>
        <begin position="5"/>
        <end position="189"/>
    </location>
</feature>
<proteinExistence type="inferred from homology"/>
<comment type="similarity">
    <text evidence="1">Belongs to the short-chain dehydrogenases/reductases (SDR) family.</text>
</comment>
<protein>
    <submittedName>
        <fullName evidence="4">SDR family oxidoreductase</fullName>
    </submittedName>
</protein>
<dbReference type="RefSeq" id="WP_318599346.1">
    <property type="nucleotide sequence ID" value="NZ_JAWSTH010000069.1"/>
</dbReference>
<dbReference type="PRINTS" id="PR00080">
    <property type="entry name" value="SDRFAMILY"/>
</dbReference>
<dbReference type="PANTHER" id="PTHR43639:SF1">
    <property type="entry name" value="SHORT-CHAIN DEHYDROGENASE_REDUCTASE FAMILY PROTEIN"/>
    <property type="match status" value="1"/>
</dbReference>
<sequence length="253" mass="26396">MTTQRIALITGANRGLGRSTALNLAGKGIDVIATYRGNGEEAAEVVAAVEQLGRTAVALQLDVGDHGSFDAFAEQVETALRERWGRDSFDVLVNNAGASYGALLSETTEAGFDEIFDVHVKGVFFLTQRLLPLLADGGDVVNISTGLTRFSFPGYSAYAAAKGAVEVLTRVLALELGGRGITVNAIAPGAVATDFGDGHIRKDAELQKAIEAQTAFGRVGEPDDVGGAIAALVTSSSRWVTGQRIEVSGGMRL</sequence>
<evidence type="ECO:0000256" key="2">
    <source>
        <dbReference type="ARBA" id="ARBA00023002"/>
    </source>
</evidence>
<dbReference type="InterPro" id="IPR002347">
    <property type="entry name" value="SDR_fam"/>
</dbReference>
<keyword evidence="2" id="KW-0560">Oxidoreductase</keyword>
<reference evidence="4 5" key="2">
    <citation type="submission" date="2023-10" db="EMBL/GenBank/DDBJ databases">
        <authorList>
            <person name="Han X.F."/>
        </authorList>
    </citation>
    <scope>NUCLEOTIDE SEQUENCE [LARGE SCALE GENOMIC DNA]</scope>
    <source>
        <strain evidence="4 5">KCTC 39840</strain>
    </source>
</reference>
<dbReference type="SUPFAM" id="SSF51735">
    <property type="entry name" value="NAD(P)-binding Rossmann-fold domains"/>
    <property type="match status" value="1"/>
</dbReference>
<dbReference type="InterPro" id="IPR036291">
    <property type="entry name" value="NAD(P)-bd_dom_sf"/>
</dbReference>
<dbReference type="Pfam" id="PF13561">
    <property type="entry name" value="adh_short_C2"/>
    <property type="match status" value="1"/>
</dbReference>
<dbReference type="InterPro" id="IPR057326">
    <property type="entry name" value="KR_dom"/>
</dbReference>
<dbReference type="PRINTS" id="PR00081">
    <property type="entry name" value="GDHRDH"/>
</dbReference>
<dbReference type="EMBL" id="JAWSTH010000069">
    <property type="protein sequence ID" value="MDW5596910.1"/>
    <property type="molecule type" value="Genomic_DNA"/>
</dbReference>
<reference evidence="5" key="1">
    <citation type="submission" date="2023-07" db="EMBL/GenBank/DDBJ databases">
        <title>Conexibacter stalactiti sp. nov., isolated from stalactites in a lava cave and emended description of the genus Conexibacter.</title>
        <authorList>
            <person name="Lee S.D."/>
        </authorList>
    </citation>
    <scope>NUCLEOTIDE SEQUENCE [LARGE SCALE GENOMIC DNA]</scope>
    <source>
        <strain evidence="5">KCTC 39840</strain>
    </source>
</reference>